<dbReference type="FunFam" id="1.20.190.20:FF:000002">
    <property type="entry name" value="14-3-3 protein epsilon"/>
    <property type="match status" value="1"/>
</dbReference>
<dbReference type="STRING" id="1220162.K1VRY4"/>
<name>K1VRY4_TRIAC</name>
<accession>K1VRY4</accession>
<reference evidence="5 6" key="1">
    <citation type="journal article" date="2012" name="Eukaryot. Cell">
        <title>Genome sequence of the Trichosporon asahii environmental strain CBS 8904.</title>
        <authorList>
            <person name="Yang R.Y."/>
            <person name="Li H.T."/>
            <person name="Zhu H."/>
            <person name="Zhou G.P."/>
            <person name="Wang M."/>
            <person name="Wang L."/>
        </authorList>
    </citation>
    <scope>NUCLEOTIDE SEQUENCE [LARGE SCALE GENOMIC DNA]</scope>
    <source>
        <strain evidence="5 6">CBS 8904</strain>
    </source>
</reference>
<evidence type="ECO:0000313" key="5">
    <source>
        <dbReference type="EMBL" id="EKD02257.1"/>
    </source>
</evidence>
<dbReference type="PANTHER" id="PTHR18860">
    <property type="entry name" value="14-3-3 PROTEIN"/>
    <property type="match status" value="1"/>
</dbReference>
<dbReference type="OrthoDB" id="10260625at2759"/>
<feature type="region of interest" description="Disordered" evidence="3">
    <location>
        <begin position="335"/>
        <end position="355"/>
    </location>
</feature>
<organism evidence="5 6">
    <name type="scientific">Trichosporon asahii var. asahii (strain CBS 8904)</name>
    <name type="common">Yeast</name>
    <dbReference type="NCBI Taxonomy" id="1220162"/>
    <lineage>
        <taxon>Eukaryota</taxon>
        <taxon>Fungi</taxon>
        <taxon>Dikarya</taxon>
        <taxon>Basidiomycota</taxon>
        <taxon>Agaricomycotina</taxon>
        <taxon>Tremellomycetes</taxon>
        <taxon>Trichosporonales</taxon>
        <taxon>Trichosporonaceae</taxon>
        <taxon>Trichosporon</taxon>
    </lineage>
</organism>
<dbReference type="InterPro" id="IPR036815">
    <property type="entry name" value="14-3-3_dom_sf"/>
</dbReference>
<dbReference type="InterPro" id="IPR000308">
    <property type="entry name" value="14-3-3"/>
</dbReference>
<dbReference type="HOGENOM" id="CLU_399662_0_0_1"/>
<feature type="compositionally biased region" description="Basic and acidic residues" evidence="3">
    <location>
        <begin position="674"/>
        <end position="689"/>
    </location>
</feature>
<dbReference type="InParanoid" id="K1VRY4"/>
<feature type="region of interest" description="Disordered" evidence="3">
    <location>
        <begin position="670"/>
        <end position="689"/>
    </location>
</feature>
<evidence type="ECO:0000313" key="6">
    <source>
        <dbReference type="Proteomes" id="UP000006757"/>
    </source>
</evidence>
<dbReference type="Pfam" id="PF00244">
    <property type="entry name" value="14-3-3"/>
    <property type="match status" value="1"/>
</dbReference>
<protein>
    <recommendedName>
        <fullName evidence="4">14-3-3 domain-containing protein</fullName>
    </recommendedName>
</protein>
<dbReference type="AlphaFoldDB" id="K1VRY4"/>
<comment type="similarity">
    <text evidence="1 2">Belongs to the 14-3-3 family.</text>
</comment>
<dbReference type="eggNOG" id="KOG0841">
    <property type="taxonomic scope" value="Eukaryota"/>
</dbReference>
<evidence type="ECO:0000259" key="4">
    <source>
        <dbReference type="SMART" id="SM00101"/>
    </source>
</evidence>
<comment type="caution">
    <text evidence="5">The sequence shown here is derived from an EMBL/GenBank/DDBJ whole genome shotgun (WGS) entry which is preliminary data.</text>
</comment>
<proteinExistence type="inferred from homology"/>
<dbReference type="Gene3D" id="1.20.190.20">
    <property type="entry name" value="14-3-3 domain"/>
    <property type="match status" value="1"/>
</dbReference>
<evidence type="ECO:0000256" key="3">
    <source>
        <dbReference type="SAM" id="MobiDB-lite"/>
    </source>
</evidence>
<sequence length="689" mass="74247">MQARAAAPSPSFLSGLCGSRSWPPGRMDVHGLAALRLAARGSTKVVVRQSGSRHAGKEIIKPKLGGHAPKLGYSAVLAAYAARNRVDTEHAFSIELRRMNNAGDRIGSVPGDPRNLGRQWTVGRPEPARLMGSWLSEQQRPRSGWHGQAAGSCLLLVQCRGTQNACMYGLGQRRGGPEALRVASVAVSGGVEGVLRAARRSAPACLHAYRNVDVGVGSVECAIAHCCGGGIRHCMDGTSCLMYGLLAGAWLTDWAGCGARCAVQGPETRSSQLPVWAIAPGLPTNRPPGPCSVLAGLAGLAGRLPHTPAGPPQAPCPRPARLCHAHGHASQPVASRPVAQSPSRIAQPPTASDQSKGVYRAIGYRAHGTHCTAPSPAPTFHRPPSPSPYNPYAPPITTITLSPFTFHSSHPSILCIHPLIHPPPPTLLTLPNLMTTSREDSVYLAKLAEQAERYEEMVENMKAVASSDKELTVEERNLLSVAYKNVIGARRASWRIVSSIEQKEESKGNEAQVAMIKNYREKIESELAKICKDILEVLDKHLIPSAASGESKVFYHKMMGDYHRYLAEFATGDKRKDSADKSLEAYKAASDVAVTELPPTHPIRLGLALNFSVFYYEILNSPDRACHLAKQAFDDAIAELDTLSEESYKDSTLIMQLLRDNLTLWTSDMQDNAEDAKKEDDAKEEAPAA</sequence>
<dbReference type="CDD" id="cd11309">
    <property type="entry name" value="14-3-3_fungi"/>
    <property type="match status" value="1"/>
</dbReference>
<dbReference type="InterPro" id="IPR023409">
    <property type="entry name" value="14-3-3_CS"/>
</dbReference>
<dbReference type="PRINTS" id="PR00305">
    <property type="entry name" value="1433ZETA"/>
</dbReference>
<gene>
    <name evidence="5" type="ORF">A1Q2_03404</name>
</gene>
<keyword evidence="6" id="KW-1185">Reference proteome</keyword>
<dbReference type="SMART" id="SM00101">
    <property type="entry name" value="14_3_3"/>
    <property type="match status" value="1"/>
</dbReference>
<dbReference type="Proteomes" id="UP000006757">
    <property type="component" value="Unassembled WGS sequence"/>
</dbReference>
<dbReference type="PROSITE" id="PS00796">
    <property type="entry name" value="1433_1"/>
    <property type="match status" value="1"/>
</dbReference>
<dbReference type="EMBL" id="AMBO01000294">
    <property type="protein sequence ID" value="EKD02257.1"/>
    <property type="molecule type" value="Genomic_DNA"/>
</dbReference>
<evidence type="ECO:0000256" key="1">
    <source>
        <dbReference type="ARBA" id="ARBA00006141"/>
    </source>
</evidence>
<dbReference type="SUPFAM" id="SSF48445">
    <property type="entry name" value="14-3-3 protein"/>
    <property type="match status" value="1"/>
</dbReference>
<dbReference type="InterPro" id="IPR023410">
    <property type="entry name" value="14-3-3_domain"/>
</dbReference>
<feature type="domain" description="14-3-3" evidence="4">
    <location>
        <begin position="438"/>
        <end position="679"/>
    </location>
</feature>
<feature type="compositionally biased region" description="Polar residues" evidence="3">
    <location>
        <begin position="338"/>
        <end position="355"/>
    </location>
</feature>
<dbReference type="PROSITE" id="PS00797">
    <property type="entry name" value="1433_2"/>
    <property type="match status" value="1"/>
</dbReference>
<evidence type="ECO:0000256" key="2">
    <source>
        <dbReference type="RuleBase" id="RU003466"/>
    </source>
</evidence>